<sequence length="127" mass="14549">MLGSNFNDVLEAITYRDKIFNDIAPLQIKNDKRYMSYFKDCNGCINGTHIAVCISETQQLRYIDRKEIPTFNVIATCDFDVCFTFASIRWEGSTHNTRVFLHAINTPSMNFLKPPEGKLSLLSLLFA</sequence>
<evidence type="ECO:0000313" key="2">
    <source>
        <dbReference type="Proteomes" id="UP000235145"/>
    </source>
</evidence>
<accession>A0A9R1VGV1</accession>
<comment type="caution">
    <text evidence="1">The sequence shown here is derived from an EMBL/GenBank/DDBJ whole genome shotgun (WGS) entry which is preliminary data.</text>
</comment>
<organism evidence="1 2">
    <name type="scientific">Lactuca sativa</name>
    <name type="common">Garden lettuce</name>
    <dbReference type="NCBI Taxonomy" id="4236"/>
    <lineage>
        <taxon>Eukaryota</taxon>
        <taxon>Viridiplantae</taxon>
        <taxon>Streptophyta</taxon>
        <taxon>Embryophyta</taxon>
        <taxon>Tracheophyta</taxon>
        <taxon>Spermatophyta</taxon>
        <taxon>Magnoliopsida</taxon>
        <taxon>eudicotyledons</taxon>
        <taxon>Gunneridae</taxon>
        <taxon>Pentapetalae</taxon>
        <taxon>asterids</taxon>
        <taxon>campanulids</taxon>
        <taxon>Asterales</taxon>
        <taxon>Asteraceae</taxon>
        <taxon>Cichorioideae</taxon>
        <taxon>Cichorieae</taxon>
        <taxon>Lactucinae</taxon>
        <taxon>Lactuca</taxon>
    </lineage>
</organism>
<evidence type="ECO:0008006" key="3">
    <source>
        <dbReference type="Google" id="ProtNLM"/>
    </source>
</evidence>
<gene>
    <name evidence="1" type="ORF">LSAT_V11C500284370</name>
</gene>
<name>A0A9R1VGV1_LACSA</name>
<keyword evidence="2" id="KW-1185">Reference proteome</keyword>
<dbReference type="InterPro" id="IPR045249">
    <property type="entry name" value="HARBI1-like"/>
</dbReference>
<dbReference type="PANTHER" id="PTHR22930">
    <property type="match status" value="1"/>
</dbReference>
<evidence type="ECO:0000313" key="1">
    <source>
        <dbReference type="EMBL" id="KAJ0204491.1"/>
    </source>
</evidence>
<dbReference type="Proteomes" id="UP000235145">
    <property type="component" value="Unassembled WGS sequence"/>
</dbReference>
<protein>
    <recommendedName>
        <fullName evidence="3">DDE Tnp4 domain-containing protein</fullName>
    </recommendedName>
</protein>
<proteinExistence type="predicted"/>
<dbReference type="EMBL" id="NBSK02000005">
    <property type="protein sequence ID" value="KAJ0204491.1"/>
    <property type="molecule type" value="Genomic_DNA"/>
</dbReference>
<dbReference type="AlphaFoldDB" id="A0A9R1VGV1"/>
<reference evidence="1 2" key="1">
    <citation type="journal article" date="2017" name="Nat. Commun.">
        <title>Genome assembly with in vitro proximity ligation data and whole-genome triplication in lettuce.</title>
        <authorList>
            <person name="Reyes-Chin-Wo S."/>
            <person name="Wang Z."/>
            <person name="Yang X."/>
            <person name="Kozik A."/>
            <person name="Arikit S."/>
            <person name="Song C."/>
            <person name="Xia L."/>
            <person name="Froenicke L."/>
            <person name="Lavelle D.O."/>
            <person name="Truco M.J."/>
            <person name="Xia R."/>
            <person name="Zhu S."/>
            <person name="Xu C."/>
            <person name="Xu H."/>
            <person name="Xu X."/>
            <person name="Cox K."/>
            <person name="Korf I."/>
            <person name="Meyers B.C."/>
            <person name="Michelmore R.W."/>
        </authorList>
    </citation>
    <scope>NUCLEOTIDE SEQUENCE [LARGE SCALE GENOMIC DNA]</scope>
    <source>
        <strain evidence="2">cv. Salinas</strain>
        <tissue evidence="1">Seedlings</tissue>
    </source>
</reference>
<dbReference type="PANTHER" id="PTHR22930:SF228">
    <property type="entry name" value="PROTEIN ALP1-LIKE"/>
    <property type="match status" value="1"/>
</dbReference>